<sequence length="300" mass="32336">MKLLPYARLLRLPNVFSSFADIAVGFLIALFTLPVDSELIIRGFLLLVCSGCLYTAGMVFNDLFDLEIDRKERPFRPLPSGKISKSVAWSIAMGLTLAGLIFAALADQKFSLGGPFSIACVLVAAILLYDGVLKYTLIGPVSMAACRFLNMYLGLTLAQFPNHEIPLALSATTSLYILGVTFFAKQEATTSNRGILALGAAIILAAGLGSLSIEYLKQETLGESIYPILLAVFLLGIGRPLLQALREPTPQAVQKAVKRCIFGLIVFDAILATIFVGVWGLAIALLLIPAFILGKWVYST</sequence>
<dbReference type="InterPro" id="IPR050475">
    <property type="entry name" value="Prenyltransferase_related"/>
</dbReference>
<reference evidence="7" key="1">
    <citation type="submission" date="2021-05" db="EMBL/GenBank/DDBJ databases">
        <title>Complete genome sequence of the cellulolytic planctomycete Telmatocola sphagniphila SP2T and characterization of the first cellulase from planctomycetes.</title>
        <authorList>
            <person name="Rakitin A.L."/>
            <person name="Beletsky A.V."/>
            <person name="Naumoff D.G."/>
            <person name="Kulichevskaya I.S."/>
            <person name="Mardanov A.V."/>
            <person name="Ravin N.V."/>
            <person name="Dedysh S.N."/>
        </authorList>
    </citation>
    <scope>NUCLEOTIDE SEQUENCE</scope>
    <source>
        <strain evidence="7">SP2T</strain>
    </source>
</reference>
<evidence type="ECO:0000313" key="8">
    <source>
        <dbReference type="Proteomes" id="UP000676194"/>
    </source>
</evidence>
<protein>
    <submittedName>
        <fullName evidence="7">UbiA family prenyltransferase</fullName>
    </submittedName>
</protein>
<dbReference type="GO" id="GO:0016020">
    <property type="term" value="C:membrane"/>
    <property type="evidence" value="ECO:0007669"/>
    <property type="project" value="UniProtKB-SubCell"/>
</dbReference>
<keyword evidence="2" id="KW-1003">Cell membrane</keyword>
<dbReference type="AlphaFoldDB" id="A0A8E6BAV8"/>
<comment type="subcellular location">
    <subcellularLocation>
        <location evidence="1">Membrane</location>
        <topology evidence="1">Multi-pass membrane protein</topology>
    </subcellularLocation>
</comment>
<keyword evidence="5 6" id="KW-0472">Membrane</keyword>
<dbReference type="CDD" id="cd13964">
    <property type="entry name" value="PT_UbiA_1"/>
    <property type="match status" value="1"/>
</dbReference>
<dbReference type="PANTHER" id="PTHR42723">
    <property type="entry name" value="CHLOROPHYLL SYNTHASE"/>
    <property type="match status" value="1"/>
</dbReference>
<feature type="transmembrane region" description="Helical" evidence="6">
    <location>
        <begin position="12"/>
        <end position="33"/>
    </location>
</feature>
<evidence type="ECO:0000256" key="2">
    <source>
        <dbReference type="ARBA" id="ARBA00022475"/>
    </source>
</evidence>
<evidence type="ECO:0000256" key="3">
    <source>
        <dbReference type="ARBA" id="ARBA00022692"/>
    </source>
</evidence>
<accession>A0A8E6BAV8</accession>
<dbReference type="Pfam" id="PF01040">
    <property type="entry name" value="UbiA"/>
    <property type="match status" value="1"/>
</dbReference>
<feature type="transmembrane region" description="Helical" evidence="6">
    <location>
        <begin position="195"/>
        <end position="213"/>
    </location>
</feature>
<evidence type="ECO:0000256" key="1">
    <source>
        <dbReference type="ARBA" id="ARBA00004141"/>
    </source>
</evidence>
<feature type="transmembrane region" description="Helical" evidence="6">
    <location>
        <begin position="112"/>
        <end position="129"/>
    </location>
</feature>
<evidence type="ECO:0000256" key="6">
    <source>
        <dbReference type="SAM" id="Phobius"/>
    </source>
</evidence>
<dbReference type="Proteomes" id="UP000676194">
    <property type="component" value="Chromosome"/>
</dbReference>
<feature type="transmembrane region" description="Helical" evidence="6">
    <location>
        <begin position="262"/>
        <end position="292"/>
    </location>
</feature>
<proteinExistence type="predicted"/>
<feature type="transmembrane region" description="Helical" evidence="6">
    <location>
        <begin position="39"/>
        <end position="66"/>
    </location>
</feature>
<keyword evidence="3 6" id="KW-0812">Transmembrane</keyword>
<dbReference type="EMBL" id="CP074694">
    <property type="protein sequence ID" value="QVL34649.1"/>
    <property type="molecule type" value="Genomic_DNA"/>
</dbReference>
<feature type="transmembrane region" description="Helical" evidence="6">
    <location>
        <begin position="136"/>
        <end position="153"/>
    </location>
</feature>
<gene>
    <name evidence="7" type="ORF">KIH39_12290</name>
</gene>
<dbReference type="Gene3D" id="1.10.357.140">
    <property type="entry name" value="UbiA prenyltransferase"/>
    <property type="match status" value="1"/>
</dbReference>
<dbReference type="PANTHER" id="PTHR42723:SF1">
    <property type="entry name" value="CHLOROPHYLL SYNTHASE, CHLOROPLASTIC"/>
    <property type="match status" value="1"/>
</dbReference>
<keyword evidence="4 6" id="KW-1133">Transmembrane helix</keyword>
<name>A0A8E6BAV8_9BACT</name>
<evidence type="ECO:0000256" key="5">
    <source>
        <dbReference type="ARBA" id="ARBA00023136"/>
    </source>
</evidence>
<dbReference type="InterPro" id="IPR000537">
    <property type="entry name" value="UbiA_prenyltransferase"/>
</dbReference>
<organism evidence="7 8">
    <name type="scientific">Telmatocola sphagniphila</name>
    <dbReference type="NCBI Taxonomy" id="1123043"/>
    <lineage>
        <taxon>Bacteria</taxon>
        <taxon>Pseudomonadati</taxon>
        <taxon>Planctomycetota</taxon>
        <taxon>Planctomycetia</taxon>
        <taxon>Gemmatales</taxon>
        <taxon>Gemmataceae</taxon>
    </lineage>
</organism>
<feature type="transmembrane region" description="Helical" evidence="6">
    <location>
        <begin position="87"/>
        <end position="106"/>
    </location>
</feature>
<dbReference type="InterPro" id="IPR044878">
    <property type="entry name" value="UbiA_sf"/>
</dbReference>
<evidence type="ECO:0000313" key="7">
    <source>
        <dbReference type="EMBL" id="QVL34649.1"/>
    </source>
</evidence>
<evidence type="ECO:0000256" key="4">
    <source>
        <dbReference type="ARBA" id="ARBA00022989"/>
    </source>
</evidence>
<feature type="transmembrane region" description="Helical" evidence="6">
    <location>
        <begin position="225"/>
        <end position="242"/>
    </location>
</feature>
<dbReference type="KEGG" id="tsph:KIH39_12290"/>
<feature type="transmembrane region" description="Helical" evidence="6">
    <location>
        <begin position="165"/>
        <end position="183"/>
    </location>
</feature>
<keyword evidence="8" id="KW-1185">Reference proteome</keyword>
<dbReference type="GO" id="GO:0016765">
    <property type="term" value="F:transferase activity, transferring alkyl or aryl (other than methyl) groups"/>
    <property type="evidence" value="ECO:0007669"/>
    <property type="project" value="InterPro"/>
</dbReference>
<dbReference type="RefSeq" id="WP_213499834.1">
    <property type="nucleotide sequence ID" value="NZ_CP074694.1"/>
</dbReference>